<organism evidence="11 12">
    <name type="scientific">candidate division Kazan bacterium</name>
    <dbReference type="NCBI Taxonomy" id="2202143"/>
    <lineage>
        <taxon>Bacteria</taxon>
        <taxon>Bacteria division Kazan-3B-28</taxon>
    </lineage>
</organism>
<keyword evidence="6" id="KW-0648">Protein biosynthesis</keyword>
<evidence type="ECO:0000256" key="3">
    <source>
        <dbReference type="ARBA" id="ARBA00022598"/>
    </source>
</evidence>
<reference evidence="11 12" key="1">
    <citation type="submission" date="2018-06" db="EMBL/GenBank/DDBJ databases">
        <title>Extensive metabolic versatility and redundancy in microbially diverse, dynamic hydrothermal sediments.</title>
        <authorList>
            <person name="Dombrowski N."/>
            <person name="Teske A."/>
            <person name="Baker B.J."/>
        </authorList>
    </citation>
    <scope>NUCLEOTIDE SEQUENCE [LARGE SCALE GENOMIC DNA]</scope>
    <source>
        <strain evidence="11">B79_G16</strain>
    </source>
</reference>
<dbReference type="EMBL" id="QMNG01000003">
    <property type="protein sequence ID" value="RLC37545.1"/>
    <property type="molecule type" value="Genomic_DNA"/>
</dbReference>
<dbReference type="PANTHER" id="PTHR42753">
    <property type="entry name" value="MITOCHONDRIAL RIBOSOME PROTEIN L39/PROLYL-TRNA LIGASE FAMILY MEMBER"/>
    <property type="match status" value="1"/>
</dbReference>
<comment type="caution">
    <text evidence="11">The sequence shown here is derived from an EMBL/GenBank/DDBJ whole genome shotgun (WGS) entry which is preliminary data.</text>
</comment>
<dbReference type="InterPro" id="IPR045864">
    <property type="entry name" value="aa-tRNA-synth_II/BPL/LPL"/>
</dbReference>
<dbReference type="Pfam" id="PF00587">
    <property type="entry name" value="tRNA-synt_2b"/>
    <property type="match status" value="1"/>
</dbReference>
<dbReference type="PRINTS" id="PR01046">
    <property type="entry name" value="TRNASYNTHPRO"/>
</dbReference>
<dbReference type="InterPro" id="IPR036621">
    <property type="entry name" value="Anticodon-bd_dom_sf"/>
</dbReference>
<protein>
    <recommendedName>
        <fullName evidence="2">Proline--tRNA ligase</fullName>
        <ecNumber evidence="1">6.1.1.15</ecNumber>
    </recommendedName>
    <alternativeName>
        <fullName evidence="8">Prolyl-tRNA synthetase</fullName>
    </alternativeName>
</protein>
<evidence type="ECO:0000256" key="4">
    <source>
        <dbReference type="ARBA" id="ARBA00022741"/>
    </source>
</evidence>
<evidence type="ECO:0000313" key="12">
    <source>
        <dbReference type="Proteomes" id="UP000281261"/>
    </source>
</evidence>
<dbReference type="GO" id="GO:0004827">
    <property type="term" value="F:proline-tRNA ligase activity"/>
    <property type="evidence" value="ECO:0007669"/>
    <property type="project" value="UniProtKB-EC"/>
</dbReference>
<dbReference type="InterPro" id="IPR006195">
    <property type="entry name" value="aa-tRNA-synth_II"/>
</dbReference>
<feature type="domain" description="Aminoacyl-transfer RNA synthetases class-II family profile" evidence="10">
    <location>
        <begin position="48"/>
        <end position="325"/>
    </location>
</feature>
<dbReference type="GO" id="GO:0005829">
    <property type="term" value="C:cytosol"/>
    <property type="evidence" value="ECO:0007669"/>
    <property type="project" value="TreeGrafter"/>
</dbReference>
<dbReference type="InterPro" id="IPR050062">
    <property type="entry name" value="Pro-tRNA_synthetase"/>
</dbReference>
<dbReference type="AlphaFoldDB" id="A0A420ZDA7"/>
<dbReference type="CDD" id="cd00779">
    <property type="entry name" value="ProRS_core_prok"/>
    <property type="match status" value="1"/>
</dbReference>
<keyword evidence="3 11" id="KW-0436">Ligase</keyword>
<dbReference type="GO" id="GO:0005524">
    <property type="term" value="F:ATP binding"/>
    <property type="evidence" value="ECO:0007669"/>
    <property type="project" value="UniProtKB-KW"/>
</dbReference>
<keyword evidence="7" id="KW-0030">Aminoacyl-tRNA synthetase</keyword>
<dbReference type="PROSITE" id="PS50862">
    <property type="entry name" value="AA_TRNA_LIGASE_II"/>
    <property type="match status" value="1"/>
</dbReference>
<evidence type="ECO:0000256" key="7">
    <source>
        <dbReference type="ARBA" id="ARBA00023146"/>
    </source>
</evidence>
<dbReference type="Gene3D" id="3.40.50.800">
    <property type="entry name" value="Anticodon-binding domain"/>
    <property type="match status" value="1"/>
</dbReference>
<evidence type="ECO:0000313" key="11">
    <source>
        <dbReference type="EMBL" id="RLC37545.1"/>
    </source>
</evidence>
<evidence type="ECO:0000256" key="5">
    <source>
        <dbReference type="ARBA" id="ARBA00022840"/>
    </source>
</evidence>
<evidence type="ECO:0000256" key="1">
    <source>
        <dbReference type="ARBA" id="ARBA00012831"/>
    </source>
</evidence>
<dbReference type="InterPro" id="IPR033730">
    <property type="entry name" value="ProRS_core_prok"/>
</dbReference>
<dbReference type="PANTHER" id="PTHR42753:SF2">
    <property type="entry name" value="PROLINE--TRNA LIGASE"/>
    <property type="match status" value="1"/>
</dbReference>
<evidence type="ECO:0000256" key="8">
    <source>
        <dbReference type="ARBA" id="ARBA00029731"/>
    </source>
</evidence>
<dbReference type="SUPFAM" id="SSF52954">
    <property type="entry name" value="Class II aaRS ABD-related"/>
    <property type="match status" value="1"/>
</dbReference>
<evidence type="ECO:0000256" key="9">
    <source>
        <dbReference type="ARBA" id="ARBA00047671"/>
    </source>
</evidence>
<name>A0A420ZDA7_UNCK3</name>
<dbReference type="InterPro" id="IPR002314">
    <property type="entry name" value="aa-tRNA-synt_IIb"/>
</dbReference>
<evidence type="ECO:0000256" key="2">
    <source>
        <dbReference type="ARBA" id="ARBA00019110"/>
    </source>
</evidence>
<dbReference type="GO" id="GO:0006433">
    <property type="term" value="P:prolyl-tRNA aminoacylation"/>
    <property type="evidence" value="ECO:0007669"/>
    <property type="project" value="InterPro"/>
</dbReference>
<dbReference type="Gene3D" id="3.30.930.10">
    <property type="entry name" value="Bira Bifunctional Protein, Domain 2"/>
    <property type="match status" value="1"/>
</dbReference>
<keyword evidence="5" id="KW-0067">ATP-binding</keyword>
<dbReference type="CDD" id="cd00861">
    <property type="entry name" value="ProRS_anticodon_short"/>
    <property type="match status" value="1"/>
</dbReference>
<dbReference type="Proteomes" id="UP000281261">
    <property type="component" value="Unassembled WGS sequence"/>
</dbReference>
<sequence>MRYSKSFTKTTKEKPKEVELVSHEYLLRSGFITPLGAGFYTYLPLGFRVLKKIRNIIEEELANIGVEEMSMPVVQPARIWKESGRWLEVGPELWKFQNRSEEDFALAMTHEEAVTDAAKQIIFSYKDLPKIVNQIQIKVRDEARPRGGLLRLREFLMQDGYSFDKDEAGLDKSYNLFMEAYKKIFARVGIKTAIIESDTGAMGGSGAHEFMMIAKSGEDKIISDGKRTVNAEKVGIAREEDIDSAPARAKIKEFFGHNNVEFMRGIEVGNIFKLGTKYSTSMKLQYVDEKNKLHPVVMGSYGIGLDRLIASIVEASHDDKGIIWPASVAPYRVHLIHLGDNYKVIDAATKIYDELWAAGIETFYDDRDEASAGDKLNDADLIGLPYRLVVSEKTIAKNSAEIKARDKKTASNIKLDEVVKTLRE</sequence>
<accession>A0A420ZDA7</accession>
<gene>
    <name evidence="11" type="ORF">DRH29_01610</name>
</gene>
<dbReference type="SUPFAM" id="SSF55681">
    <property type="entry name" value="Class II aaRS and biotin synthetases"/>
    <property type="match status" value="1"/>
</dbReference>
<dbReference type="Pfam" id="PF03129">
    <property type="entry name" value="HGTP_anticodon"/>
    <property type="match status" value="1"/>
</dbReference>
<proteinExistence type="predicted"/>
<dbReference type="InterPro" id="IPR004154">
    <property type="entry name" value="Anticodon-bd"/>
</dbReference>
<dbReference type="InterPro" id="IPR002316">
    <property type="entry name" value="Pro-tRNA-ligase_IIa"/>
</dbReference>
<comment type="catalytic activity">
    <reaction evidence="9">
        <text>tRNA(Pro) + L-proline + ATP = L-prolyl-tRNA(Pro) + AMP + diphosphate</text>
        <dbReference type="Rhea" id="RHEA:14305"/>
        <dbReference type="Rhea" id="RHEA-COMP:9700"/>
        <dbReference type="Rhea" id="RHEA-COMP:9702"/>
        <dbReference type="ChEBI" id="CHEBI:30616"/>
        <dbReference type="ChEBI" id="CHEBI:33019"/>
        <dbReference type="ChEBI" id="CHEBI:60039"/>
        <dbReference type="ChEBI" id="CHEBI:78442"/>
        <dbReference type="ChEBI" id="CHEBI:78532"/>
        <dbReference type="ChEBI" id="CHEBI:456215"/>
        <dbReference type="EC" id="6.1.1.15"/>
    </reaction>
</comment>
<dbReference type="EC" id="6.1.1.15" evidence="1"/>
<evidence type="ECO:0000256" key="6">
    <source>
        <dbReference type="ARBA" id="ARBA00022917"/>
    </source>
</evidence>
<evidence type="ECO:0000259" key="10">
    <source>
        <dbReference type="PROSITE" id="PS50862"/>
    </source>
</evidence>
<dbReference type="InterPro" id="IPR044140">
    <property type="entry name" value="ProRS_anticodon_short"/>
</dbReference>
<keyword evidence="4" id="KW-0547">Nucleotide-binding</keyword>